<dbReference type="EMBL" id="JACHXU010000018">
    <property type="protein sequence ID" value="MBB3208842.1"/>
    <property type="molecule type" value="Genomic_DNA"/>
</dbReference>
<dbReference type="SUPFAM" id="SSF75005">
    <property type="entry name" value="Arabinanase/levansucrase/invertase"/>
    <property type="match status" value="1"/>
</dbReference>
<dbReference type="CDD" id="cd08994">
    <property type="entry name" value="GH43_62_32_68_117_130-like"/>
    <property type="match status" value="1"/>
</dbReference>
<evidence type="ECO:0000313" key="2">
    <source>
        <dbReference type="Proteomes" id="UP000536179"/>
    </source>
</evidence>
<evidence type="ECO:0008006" key="3">
    <source>
        <dbReference type="Google" id="ProtNLM"/>
    </source>
</evidence>
<keyword evidence="2" id="KW-1185">Reference proteome</keyword>
<dbReference type="RefSeq" id="WP_246420534.1">
    <property type="nucleotide sequence ID" value="NZ_JACHXU010000018.1"/>
</dbReference>
<dbReference type="InterPro" id="IPR023296">
    <property type="entry name" value="Glyco_hydro_beta-prop_sf"/>
</dbReference>
<sequence>MRQPAPEHAKFIDNDFYIWGASMIQDGNGVSHLLYSRWPRHMGHNAWVTHSEIAHAVADNPLGPYRHVDVALPNRGEHFWDGLCTHNPTVHSFNGKHYLYYMGNTGDGKVMQSLNWIHRNNQRIGVAVADSPSGPWKRFDKPLIDVSDDPDAPDAAVTSNPSICRRSDGTFVLVYKAVGKKHSPPGYGPVVHMVATSESPTGHFVKHDAPIFVREGDRFPGEDPYIWSQGHKLWAILKDNHGAFTDAGQSLVLFESLDGFDWKLAKHPLVSTLDVTWEHKGLQNLRHLERPQLWFEDGIPKVLFCAADDDNQREHSYNVHIPLQPNDSKP</sequence>
<organism evidence="1 2">
    <name type="scientific">Aporhodopirellula rubra</name>
    <dbReference type="NCBI Taxonomy" id="980271"/>
    <lineage>
        <taxon>Bacteria</taxon>
        <taxon>Pseudomonadati</taxon>
        <taxon>Planctomycetota</taxon>
        <taxon>Planctomycetia</taxon>
        <taxon>Pirellulales</taxon>
        <taxon>Pirellulaceae</taxon>
        <taxon>Aporhodopirellula</taxon>
    </lineage>
</organism>
<reference evidence="1 2" key="1">
    <citation type="submission" date="2020-08" db="EMBL/GenBank/DDBJ databases">
        <title>Genomic Encyclopedia of Type Strains, Phase III (KMG-III): the genomes of soil and plant-associated and newly described type strains.</title>
        <authorList>
            <person name="Whitman W."/>
        </authorList>
    </citation>
    <scope>NUCLEOTIDE SEQUENCE [LARGE SCALE GENOMIC DNA]</scope>
    <source>
        <strain evidence="1 2">CECT 8075</strain>
    </source>
</reference>
<protein>
    <recommendedName>
        <fullName evidence="3">Sucrase</fullName>
    </recommendedName>
</protein>
<dbReference type="Proteomes" id="UP000536179">
    <property type="component" value="Unassembled WGS sequence"/>
</dbReference>
<accession>A0A7W5E2X4</accession>
<comment type="caution">
    <text evidence="1">The sequence shown here is derived from an EMBL/GenBank/DDBJ whole genome shotgun (WGS) entry which is preliminary data.</text>
</comment>
<evidence type="ECO:0000313" key="1">
    <source>
        <dbReference type="EMBL" id="MBB3208842.1"/>
    </source>
</evidence>
<proteinExistence type="predicted"/>
<dbReference type="Gene3D" id="2.115.10.20">
    <property type="entry name" value="Glycosyl hydrolase domain, family 43"/>
    <property type="match status" value="1"/>
</dbReference>
<dbReference type="AlphaFoldDB" id="A0A7W5E2X4"/>
<name>A0A7W5E2X4_9BACT</name>
<gene>
    <name evidence="1" type="ORF">FHS27_004675</name>
</gene>